<evidence type="ECO:0000256" key="13">
    <source>
        <dbReference type="SAM" id="Phobius"/>
    </source>
</evidence>
<comment type="caution">
    <text evidence="17">The sequence shown here is derived from an EMBL/GenBank/DDBJ whole genome shotgun (WGS) entry which is preliminary data.</text>
</comment>
<dbReference type="EMBL" id="JAFKCV010000007">
    <property type="protein sequence ID" value="MBN7826193.1"/>
    <property type="molecule type" value="Genomic_DNA"/>
</dbReference>
<dbReference type="PANTHER" id="PTHR22888">
    <property type="entry name" value="CYTOCHROME C OXIDASE, SUBUNIT II"/>
    <property type="match status" value="1"/>
</dbReference>
<organism evidence="17 18">
    <name type="scientific">Bowmanella dokdonensis</name>
    <dbReference type="NCBI Taxonomy" id="751969"/>
    <lineage>
        <taxon>Bacteria</taxon>
        <taxon>Pseudomonadati</taxon>
        <taxon>Pseudomonadota</taxon>
        <taxon>Gammaproteobacteria</taxon>
        <taxon>Alteromonadales</taxon>
        <taxon>Alteromonadaceae</taxon>
        <taxon>Bowmanella</taxon>
    </lineage>
</organism>
<keyword evidence="8 12" id="KW-0249">Electron transport</keyword>
<dbReference type="Gene3D" id="2.60.40.420">
    <property type="entry name" value="Cupredoxins - blue copper proteins"/>
    <property type="match status" value="1"/>
</dbReference>
<dbReference type="GO" id="GO:0016682">
    <property type="term" value="F:oxidoreductase activity, acting on diphenols and related substances as donors, oxygen as acceptor"/>
    <property type="evidence" value="ECO:0007669"/>
    <property type="project" value="InterPro"/>
</dbReference>
<feature type="domain" description="Cytochrome oxidase subunit II transmembrane region profile" evidence="16">
    <location>
        <begin position="16"/>
        <end position="113"/>
    </location>
</feature>
<feature type="domain" description="Cytochrome oxidase subunit II copper A binding" evidence="15">
    <location>
        <begin position="117"/>
        <end position="229"/>
    </location>
</feature>
<dbReference type="PROSITE" id="PS50857">
    <property type="entry name" value="COX2_CUA"/>
    <property type="match status" value="1"/>
</dbReference>
<dbReference type="InterPro" id="IPR008972">
    <property type="entry name" value="Cupredoxin"/>
</dbReference>
<dbReference type="GO" id="GO:0004129">
    <property type="term" value="F:cytochrome-c oxidase activity"/>
    <property type="evidence" value="ECO:0007669"/>
    <property type="project" value="UniProtKB-UniRule"/>
</dbReference>
<evidence type="ECO:0000256" key="11">
    <source>
        <dbReference type="ARBA" id="ARBA00023136"/>
    </source>
</evidence>
<sequence>MNRNGLLFFSLAGIICPASAQIPILNPNGPVAEGQYELLISAVLIMLIVVVPVFILTICFAWRYRASNRASRFRPDWSYSLPIELVIWLVPALIVLVIGFLQWTRTHSLDPYKALGRNPLEIQVIALDWKWLFIYPDADIATVNELVLPVDVPVRFLITSDTVMNAFFIPGLGSQIFAMAGMRTELNLKATKPASLWGRNTQFSGRGFSSQHFNVKVVEESEFQDWQGSVQEGSPPLTNVRYRQLALPSSGSTRHQYHQVQPGLFGQVISRYQQEVVVPQSREGQP</sequence>
<gene>
    <name evidence="17" type="primary">cyoA</name>
    <name evidence="17" type="ORF">J0A66_13240</name>
</gene>
<dbReference type="NCBIfam" id="TIGR01433">
    <property type="entry name" value="CyoA"/>
    <property type="match status" value="1"/>
</dbReference>
<evidence type="ECO:0000259" key="15">
    <source>
        <dbReference type="PROSITE" id="PS50857"/>
    </source>
</evidence>
<dbReference type="SUPFAM" id="SSF49503">
    <property type="entry name" value="Cupredoxins"/>
    <property type="match status" value="1"/>
</dbReference>
<evidence type="ECO:0000256" key="1">
    <source>
        <dbReference type="ARBA" id="ARBA00004651"/>
    </source>
</evidence>
<keyword evidence="11 12" id="KW-0472">Membrane</keyword>
<keyword evidence="4 12" id="KW-1003">Cell membrane</keyword>
<keyword evidence="9 13" id="KW-1133">Transmembrane helix</keyword>
<dbReference type="AlphaFoldDB" id="A0A939DPB4"/>
<dbReference type="InterPro" id="IPR011759">
    <property type="entry name" value="Cyt_c_oxidase_su2_TM_dom"/>
</dbReference>
<dbReference type="PANTHER" id="PTHR22888:SF18">
    <property type="entry name" value="CYTOCHROME BO(3) UBIQUINOL OXIDASE SUBUNIT 2"/>
    <property type="match status" value="1"/>
</dbReference>
<protein>
    <recommendedName>
        <fullName evidence="12">Ubiquinol oxidase subunit 2</fullName>
    </recommendedName>
</protein>
<comment type="similarity">
    <text evidence="2 12">Belongs to the cytochrome c oxidase subunit 2 family.</text>
</comment>
<dbReference type="Gene3D" id="1.10.287.90">
    <property type="match status" value="1"/>
</dbReference>
<evidence type="ECO:0000313" key="17">
    <source>
        <dbReference type="EMBL" id="MBN7826193.1"/>
    </source>
</evidence>
<dbReference type="GO" id="GO:0042773">
    <property type="term" value="P:ATP synthesis coupled electron transport"/>
    <property type="evidence" value="ECO:0007669"/>
    <property type="project" value="TreeGrafter"/>
</dbReference>
<keyword evidence="3 12" id="KW-0813">Transport</keyword>
<dbReference type="GO" id="GO:0005886">
    <property type="term" value="C:plasma membrane"/>
    <property type="evidence" value="ECO:0007669"/>
    <property type="project" value="UniProtKB-SubCell"/>
</dbReference>
<dbReference type="InterPro" id="IPR006333">
    <property type="entry name" value="Cyt_o_ubiquinol_oxidase_su2"/>
</dbReference>
<keyword evidence="5 12" id="KW-0679">Respiratory chain</keyword>
<dbReference type="PIRSF" id="PIRSF000292">
    <property type="entry name" value="Ubi_od_II"/>
    <property type="match status" value="1"/>
</dbReference>
<feature type="transmembrane region" description="Helical" evidence="13">
    <location>
        <begin position="83"/>
        <end position="103"/>
    </location>
</feature>
<evidence type="ECO:0000256" key="4">
    <source>
        <dbReference type="ARBA" id="ARBA00022475"/>
    </source>
</evidence>
<keyword evidence="10 12" id="KW-0560">Oxidoreductase</keyword>
<evidence type="ECO:0000256" key="10">
    <source>
        <dbReference type="ARBA" id="ARBA00023002"/>
    </source>
</evidence>
<evidence type="ECO:0000256" key="8">
    <source>
        <dbReference type="ARBA" id="ARBA00022982"/>
    </source>
</evidence>
<evidence type="ECO:0000256" key="2">
    <source>
        <dbReference type="ARBA" id="ARBA00007866"/>
    </source>
</evidence>
<feature type="transmembrane region" description="Helical" evidence="13">
    <location>
        <begin position="36"/>
        <end position="62"/>
    </location>
</feature>
<proteinExistence type="inferred from homology"/>
<evidence type="ECO:0000256" key="6">
    <source>
        <dbReference type="ARBA" id="ARBA00022692"/>
    </source>
</evidence>
<name>A0A939DPB4_9ALTE</name>
<evidence type="ECO:0000256" key="14">
    <source>
        <dbReference type="SAM" id="SignalP"/>
    </source>
</evidence>
<feature type="chain" id="PRO_5037465452" description="Ubiquinol oxidase subunit 2" evidence="14">
    <location>
        <begin position="21"/>
        <end position="286"/>
    </location>
</feature>
<dbReference type="SUPFAM" id="SSF81464">
    <property type="entry name" value="Cytochrome c oxidase subunit II-like, transmembrane region"/>
    <property type="match status" value="1"/>
</dbReference>
<evidence type="ECO:0000256" key="9">
    <source>
        <dbReference type="ARBA" id="ARBA00022989"/>
    </source>
</evidence>
<dbReference type="Proteomes" id="UP000664654">
    <property type="component" value="Unassembled WGS sequence"/>
</dbReference>
<dbReference type="GO" id="GO:0005507">
    <property type="term" value="F:copper ion binding"/>
    <property type="evidence" value="ECO:0007669"/>
    <property type="project" value="InterPro"/>
</dbReference>
<dbReference type="InterPro" id="IPR002429">
    <property type="entry name" value="CcO_II-like_C"/>
</dbReference>
<feature type="signal peptide" evidence="14">
    <location>
        <begin position="1"/>
        <end position="20"/>
    </location>
</feature>
<dbReference type="CDD" id="cd04212">
    <property type="entry name" value="CuRO_UO_II"/>
    <property type="match status" value="1"/>
</dbReference>
<reference evidence="17" key="1">
    <citation type="submission" date="2021-03" db="EMBL/GenBank/DDBJ databases">
        <title>novel species isolated from a fishpond in China.</title>
        <authorList>
            <person name="Lu H."/>
            <person name="Cai Z."/>
        </authorList>
    </citation>
    <scope>NUCLEOTIDE SEQUENCE</scope>
    <source>
        <strain evidence="17">JCM 30855</strain>
    </source>
</reference>
<evidence type="ECO:0000256" key="12">
    <source>
        <dbReference type="PIRNR" id="PIRNR000292"/>
    </source>
</evidence>
<keyword evidence="18" id="KW-1185">Reference proteome</keyword>
<keyword evidence="7 14" id="KW-0732">Signal</keyword>
<dbReference type="Pfam" id="PF00116">
    <property type="entry name" value="COX2"/>
    <property type="match status" value="1"/>
</dbReference>
<comment type="subcellular location">
    <subcellularLocation>
        <location evidence="1">Cell membrane</location>
        <topology evidence="1">Multi-pass membrane protein</topology>
    </subcellularLocation>
</comment>
<dbReference type="PROSITE" id="PS50999">
    <property type="entry name" value="COX2_TM"/>
    <property type="match status" value="1"/>
</dbReference>
<evidence type="ECO:0000259" key="16">
    <source>
        <dbReference type="PROSITE" id="PS50999"/>
    </source>
</evidence>
<accession>A0A939DPB4</accession>
<evidence type="ECO:0000256" key="7">
    <source>
        <dbReference type="ARBA" id="ARBA00022729"/>
    </source>
</evidence>
<evidence type="ECO:0000313" key="18">
    <source>
        <dbReference type="Proteomes" id="UP000664654"/>
    </source>
</evidence>
<dbReference type="InterPro" id="IPR045187">
    <property type="entry name" value="CcO_II"/>
</dbReference>
<dbReference type="RefSeq" id="WP_206574308.1">
    <property type="nucleotide sequence ID" value="NZ_JAFKCV010000007.1"/>
</dbReference>
<dbReference type="InterPro" id="IPR036257">
    <property type="entry name" value="Cyt_c_oxidase_su2_TM_sf"/>
</dbReference>
<evidence type="ECO:0000256" key="5">
    <source>
        <dbReference type="ARBA" id="ARBA00022660"/>
    </source>
</evidence>
<evidence type="ECO:0000256" key="3">
    <source>
        <dbReference type="ARBA" id="ARBA00022448"/>
    </source>
</evidence>
<keyword evidence="6 13" id="KW-0812">Transmembrane</keyword>
<dbReference type="InterPro" id="IPR034227">
    <property type="entry name" value="CuRO_UO_II"/>
</dbReference>